<dbReference type="Proteomes" id="UP000069654">
    <property type="component" value="Unassembled WGS sequence"/>
</dbReference>
<keyword evidence="5 6" id="KW-0472">Membrane</keyword>
<evidence type="ECO:0000259" key="7">
    <source>
        <dbReference type="Pfam" id="PF03772"/>
    </source>
</evidence>
<dbReference type="InterPro" id="IPR004477">
    <property type="entry name" value="ComEC_N"/>
</dbReference>
<feature type="transmembrane region" description="Helical" evidence="6">
    <location>
        <begin position="326"/>
        <end position="342"/>
    </location>
</feature>
<evidence type="ECO:0000256" key="2">
    <source>
        <dbReference type="ARBA" id="ARBA00022475"/>
    </source>
</evidence>
<feature type="transmembrane region" description="Helical" evidence="6">
    <location>
        <begin position="253"/>
        <end position="277"/>
    </location>
</feature>
<sequence length="521" mass="52060">MSGPGPGDGDQHDLNGGQRDHYDLRLVPAAGTAWAVTAAGIVWPGGGALPAALLSVALTVAVGWWGSTRSAAGGRTLAAGVVAVAAVGAAMAVAITLRTDHLDRHPLTDRYGTVAGVVVTPTEIPRPLGGGRLMFRGTLRSADGQRMSGRVVVFASAARYGELIAGQPAGFTARIGRPARRDLTVATLSATGSPVPGDAPALLRAAHRVRAGFAESARAVLPAEQAAMLPALVLGDTSAVSGRVTAEFRAAGLTHLTAVSGANVTIVCGAVLLSAAVVGPRCAVAAAAVALVAFVIVVLPSASVLRAAVMAAITLLAMVSHRRRQAIPALAASVLGLVVAAPELAVDAGFALSVAATAALIVIAPAWSRRLTARGWPKPLADAVSIATAAQVVTAPLIAGISGRLSLVSIAANLAVAVVIPPITVLGTVAAALGACWPDGAQLLIRFAGPEVWWLLEVARWSAAVPGSAVPVPSGVAGVTVVAGGAVAAVLLWRRPWIRWATAGTVLSLVAWTVAGPGPSG</sequence>
<evidence type="ECO:0000256" key="5">
    <source>
        <dbReference type="ARBA" id="ARBA00023136"/>
    </source>
</evidence>
<proteinExistence type="predicted"/>
<feature type="transmembrane region" description="Helical" evidence="6">
    <location>
        <begin position="348"/>
        <end position="368"/>
    </location>
</feature>
<dbReference type="STRING" id="1797.RMCT_0804"/>
<feature type="transmembrane region" description="Helical" evidence="6">
    <location>
        <begin position="48"/>
        <end position="65"/>
    </location>
</feature>
<evidence type="ECO:0000256" key="6">
    <source>
        <dbReference type="SAM" id="Phobius"/>
    </source>
</evidence>
<evidence type="ECO:0000256" key="3">
    <source>
        <dbReference type="ARBA" id="ARBA00022692"/>
    </source>
</evidence>
<dbReference type="PANTHER" id="PTHR30619">
    <property type="entry name" value="DNA INTERNALIZATION/COMPETENCE PROTEIN COMEC/REC2"/>
    <property type="match status" value="1"/>
</dbReference>
<accession>A0A100XC61</accession>
<dbReference type="PANTHER" id="PTHR30619:SF7">
    <property type="entry name" value="BETA-LACTAMASE DOMAIN PROTEIN"/>
    <property type="match status" value="1"/>
</dbReference>
<organism evidence="8 9">
    <name type="scientific">Mycolicibacterium thermoresistibile</name>
    <name type="common">Mycobacterium thermoresistibile</name>
    <dbReference type="NCBI Taxonomy" id="1797"/>
    <lineage>
        <taxon>Bacteria</taxon>
        <taxon>Bacillati</taxon>
        <taxon>Actinomycetota</taxon>
        <taxon>Actinomycetes</taxon>
        <taxon>Mycobacteriales</taxon>
        <taxon>Mycobacteriaceae</taxon>
        <taxon>Mycolicibacterium</taxon>
    </lineage>
</organism>
<feature type="transmembrane region" description="Helical" evidence="6">
    <location>
        <begin position="475"/>
        <end position="493"/>
    </location>
</feature>
<evidence type="ECO:0000256" key="4">
    <source>
        <dbReference type="ARBA" id="ARBA00022989"/>
    </source>
</evidence>
<protein>
    <submittedName>
        <fullName evidence="8">ComEC/Rec2-like protein</fullName>
    </submittedName>
</protein>
<dbReference type="OMA" id="TGPELWW"/>
<feature type="transmembrane region" description="Helical" evidence="6">
    <location>
        <begin position="283"/>
        <end position="305"/>
    </location>
</feature>
<keyword evidence="3 6" id="KW-0812">Transmembrane</keyword>
<reference evidence="9" key="2">
    <citation type="submission" date="2016-02" db="EMBL/GenBank/DDBJ databases">
        <title>Draft genome sequence of five rapidly growing Mycobacterium species.</title>
        <authorList>
            <person name="Katahira K."/>
            <person name="Gotou Y."/>
            <person name="Iida K."/>
            <person name="Ogura Y."/>
            <person name="Hayashi T."/>
        </authorList>
    </citation>
    <scope>NUCLEOTIDE SEQUENCE [LARGE SCALE GENOMIC DNA]</scope>
    <source>
        <strain evidence="9">JCM6362</strain>
    </source>
</reference>
<feature type="transmembrane region" description="Helical" evidence="6">
    <location>
        <begin position="407"/>
        <end position="436"/>
    </location>
</feature>
<evidence type="ECO:0000313" key="8">
    <source>
        <dbReference type="EMBL" id="GAT13833.1"/>
    </source>
</evidence>
<dbReference type="GO" id="GO:0005886">
    <property type="term" value="C:plasma membrane"/>
    <property type="evidence" value="ECO:0007669"/>
    <property type="project" value="UniProtKB-SubCell"/>
</dbReference>
<evidence type="ECO:0000256" key="1">
    <source>
        <dbReference type="ARBA" id="ARBA00004651"/>
    </source>
</evidence>
<comment type="caution">
    <text evidence="8">The sequence shown here is derived from an EMBL/GenBank/DDBJ whole genome shotgun (WGS) entry which is preliminary data.</text>
</comment>
<dbReference type="EMBL" id="BCTB01000004">
    <property type="protein sequence ID" value="GAT13833.1"/>
    <property type="molecule type" value="Genomic_DNA"/>
</dbReference>
<dbReference type="OrthoDB" id="7177610at2"/>
<feature type="transmembrane region" description="Helical" evidence="6">
    <location>
        <begin position="500"/>
        <end position="518"/>
    </location>
</feature>
<comment type="subcellular location">
    <subcellularLocation>
        <location evidence="1">Cell membrane</location>
        <topology evidence="1">Multi-pass membrane protein</topology>
    </subcellularLocation>
</comment>
<evidence type="ECO:0000313" key="9">
    <source>
        <dbReference type="Proteomes" id="UP000069654"/>
    </source>
</evidence>
<keyword evidence="2" id="KW-1003">Cell membrane</keyword>
<dbReference type="RefSeq" id="WP_003926893.1">
    <property type="nucleotide sequence ID" value="NZ_LT906483.1"/>
</dbReference>
<dbReference type="Pfam" id="PF03772">
    <property type="entry name" value="Competence"/>
    <property type="match status" value="1"/>
</dbReference>
<keyword evidence="4 6" id="KW-1133">Transmembrane helix</keyword>
<name>A0A100XC61_MYCTH</name>
<gene>
    <name evidence="8" type="ORF">RMCT_0804</name>
</gene>
<feature type="domain" description="ComEC/Rec2-related protein" evidence="7">
    <location>
        <begin position="232"/>
        <end position="495"/>
    </location>
</feature>
<feature type="transmembrane region" description="Helical" evidence="6">
    <location>
        <begin position="380"/>
        <end position="401"/>
    </location>
</feature>
<reference evidence="8 9" key="1">
    <citation type="journal article" date="2016" name="Genome Announc.">
        <title>Draft Genome Sequences of Five Rapidly Growing Mycobacterium Species, M. thermoresistibile, M. fortuitum subsp. acetamidolyticum, M. canariasense, M. brisbanense, and M. novocastrense.</title>
        <authorList>
            <person name="Katahira K."/>
            <person name="Ogura Y."/>
            <person name="Gotoh Y."/>
            <person name="Hayashi T."/>
        </authorList>
    </citation>
    <scope>NUCLEOTIDE SEQUENCE [LARGE SCALE GENOMIC DNA]</scope>
    <source>
        <strain evidence="8 9">JCM6362</strain>
    </source>
</reference>
<feature type="transmembrane region" description="Helical" evidence="6">
    <location>
        <begin position="77"/>
        <end position="97"/>
    </location>
</feature>
<dbReference type="AlphaFoldDB" id="A0A100XC61"/>
<dbReference type="InterPro" id="IPR052159">
    <property type="entry name" value="Competence_DNA_uptake"/>
</dbReference>
<dbReference type="NCBIfam" id="TIGR00360">
    <property type="entry name" value="ComEC_N-term"/>
    <property type="match status" value="1"/>
</dbReference>